<dbReference type="Proteomes" id="UP001215151">
    <property type="component" value="Unassembled WGS sequence"/>
</dbReference>
<gene>
    <name evidence="1" type="ORF">ONZ51_g10205</name>
</gene>
<proteinExistence type="predicted"/>
<keyword evidence="2" id="KW-1185">Reference proteome</keyword>
<reference evidence="1" key="1">
    <citation type="submission" date="2022-11" db="EMBL/GenBank/DDBJ databases">
        <title>Genome Sequence of Cubamyces cubensis.</title>
        <authorList>
            <person name="Buettner E."/>
        </authorList>
    </citation>
    <scope>NUCLEOTIDE SEQUENCE</scope>
    <source>
        <strain evidence="1">MPL-01</strain>
    </source>
</reference>
<evidence type="ECO:0000313" key="1">
    <source>
        <dbReference type="EMBL" id="KAJ8463512.1"/>
    </source>
</evidence>
<dbReference type="EMBL" id="JAPEVG010000388">
    <property type="protein sequence ID" value="KAJ8463512.1"/>
    <property type="molecule type" value="Genomic_DNA"/>
</dbReference>
<name>A0AAD7TJY4_9APHY</name>
<sequence>MVGYALALALPNGKFDIAHAARTPGDPVRRRPRGNALRKPAGILVVREADMDELGWYPNVETPEAR</sequence>
<evidence type="ECO:0000313" key="2">
    <source>
        <dbReference type="Proteomes" id="UP001215151"/>
    </source>
</evidence>
<protein>
    <submittedName>
        <fullName evidence="1">Uncharacterized protein</fullName>
    </submittedName>
</protein>
<comment type="caution">
    <text evidence="1">The sequence shown here is derived from an EMBL/GenBank/DDBJ whole genome shotgun (WGS) entry which is preliminary data.</text>
</comment>
<organism evidence="1 2">
    <name type="scientific">Trametes cubensis</name>
    <dbReference type="NCBI Taxonomy" id="1111947"/>
    <lineage>
        <taxon>Eukaryota</taxon>
        <taxon>Fungi</taxon>
        <taxon>Dikarya</taxon>
        <taxon>Basidiomycota</taxon>
        <taxon>Agaricomycotina</taxon>
        <taxon>Agaricomycetes</taxon>
        <taxon>Polyporales</taxon>
        <taxon>Polyporaceae</taxon>
        <taxon>Trametes</taxon>
    </lineage>
</organism>
<accession>A0AAD7TJY4</accession>
<dbReference type="AlphaFoldDB" id="A0AAD7TJY4"/>